<comment type="caution">
    <text evidence="2">The sequence shown here is derived from an EMBL/GenBank/DDBJ whole genome shotgun (WGS) entry which is preliminary data.</text>
</comment>
<evidence type="ECO:0000313" key="2">
    <source>
        <dbReference type="EMBL" id="MCS3712105.1"/>
    </source>
</evidence>
<feature type="compositionally biased region" description="Low complexity" evidence="1">
    <location>
        <begin position="26"/>
        <end position="36"/>
    </location>
</feature>
<sequence>MLNSVKLHSDYGPREKRKLRRKARQAVPEVATTAPAAGGGRKPFVAVVPDEVAGQMYPRRRASAYRMAALCAEDLGIDPPTVRLLIEISPAQAGHLVQTGAGVELRRIDTAATGYAGDFVRVMVNRSAEDVARTAAHETRHIAQDEGTRSDYDTAEHDADAYAEDAMRRLWPAVKEELPERAAPESIPSTTYQTR</sequence>
<feature type="region of interest" description="Disordered" evidence="1">
    <location>
        <begin position="176"/>
        <end position="195"/>
    </location>
</feature>
<dbReference type="RefSeq" id="WP_259124745.1">
    <property type="nucleotide sequence ID" value="NZ_JANUAE010000027.1"/>
</dbReference>
<proteinExistence type="predicted"/>
<dbReference type="Proteomes" id="UP001155057">
    <property type="component" value="Unassembled WGS sequence"/>
</dbReference>
<name>A0A9X2TGX2_9BACT</name>
<evidence type="ECO:0000256" key="1">
    <source>
        <dbReference type="SAM" id="MobiDB-lite"/>
    </source>
</evidence>
<gene>
    <name evidence="2" type="ORF">GGP61_003743</name>
</gene>
<feature type="region of interest" description="Disordered" evidence="1">
    <location>
        <begin position="138"/>
        <end position="159"/>
    </location>
</feature>
<dbReference type="EMBL" id="JANUAE010000027">
    <property type="protein sequence ID" value="MCS3712105.1"/>
    <property type="molecule type" value="Genomic_DNA"/>
</dbReference>
<protein>
    <submittedName>
        <fullName evidence="2">Uncharacterized protein</fullName>
    </submittedName>
</protein>
<feature type="region of interest" description="Disordered" evidence="1">
    <location>
        <begin position="1"/>
        <end position="36"/>
    </location>
</feature>
<accession>A0A9X2TGX2</accession>
<organism evidence="2 3">
    <name type="scientific">Salinibacter ruber</name>
    <dbReference type="NCBI Taxonomy" id="146919"/>
    <lineage>
        <taxon>Bacteria</taxon>
        <taxon>Pseudomonadati</taxon>
        <taxon>Rhodothermota</taxon>
        <taxon>Rhodothermia</taxon>
        <taxon>Rhodothermales</taxon>
        <taxon>Salinibacteraceae</taxon>
        <taxon>Salinibacter</taxon>
    </lineage>
</organism>
<dbReference type="AlphaFoldDB" id="A0A9X2TGX2"/>
<evidence type="ECO:0000313" key="3">
    <source>
        <dbReference type="Proteomes" id="UP001155057"/>
    </source>
</evidence>
<reference evidence="2" key="1">
    <citation type="submission" date="2022-08" db="EMBL/GenBank/DDBJ databases">
        <title>Genomic Encyclopedia of Type Strains, Phase V (KMG-V): Genome sequencing to study the core and pangenomes of soil and plant-associated prokaryotes.</title>
        <authorList>
            <person name="Whitman W."/>
        </authorList>
    </citation>
    <scope>NUCLEOTIDE SEQUENCE</scope>
    <source>
        <strain evidence="2">SP3049</strain>
    </source>
</reference>
<feature type="compositionally biased region" description="Basic residues" evidence="1">
    <location>
        <begin position="15"/>
        <end position="24"/>
    </location>
</feature>